<dbReference type="CDD" id="cd00144">
    <property type="entry name" value="MPP_PPP_family"/>
    <property type="match status" value="1"/>
</dbReference>
<dbReference type="PANTHER" id="PTHR42850">
    <property type="entry name" value="METALLOPHOSPHOESTERASE"/>
    <property type="match status" value="1"/>
</dbReference>
<evidence type="ECO:0000313" key="4">
    <source>
        <dbReference type="Proteomes" id="UP001296104"/>
    </source>
</evidence>
<dbReference type="SUPFAM" id="SSF56300">
    <property type="entry name" value="Metallo-dependent phosphatases"/>
    <property type="match status" value="1"/>
</dbReference>
<gene>
    <name evidence="3" type="ORF">LECACI_7A002138</name>
</gene>
<dbReference type="EMBL" id="CAVMBE010000009">
    <property type="protein sequence ID" value="CAK3880706.1"/>
    <property type="molecule type" value="Genomic_DNA"/>
</dbReference>
<comment type="caution">
    <text evidence="3">The sequence shown here is derived from an EMBL/GenBank/DDBJ whole genome shotgun (WGS) entry which is preliminary data.</text>
</comment>
<proteinExistence type="predicted"/>
<dbReference type="InterPro" id="IPR050126">
    <property type="entry name" value="Ap4A_hydrolase"/>
</dbReference>
<keyword evidence="4" id="KW-1185">Reference proteome</keyword>
<dbReference type="Pfam" id="PF00149">
    <property type="entry name" value="Metallophos"/>
    <property type="match status" value="1"/>
</dbReference>
<protein>
    <submittedName>
        <fullName evidence="3">Metallo-dependent phosphatase</fullName>
    </submittedName>
</protein>
<dbReference type="Proteomes" id="UP001296104">
    <property type="component" value="Unassembled WGS sequence"/>
</dbReference>
<dbReference type="GO" id="GO:0005737">
    <property type="term" value="C:cytoplasm"/>
    <property type="evidence" value="ECO:0007669"/>
    <property type="project" value="TreeGrafter"/>
</dbReference>
<dbReference type="AlphaFoldDB" id="A0AAI9E8L7"/>
<evidence type="ECO:0000259" key="2">
    <source>
        <dbReference type="Pfam" id="PF00149"/>
    </source>
</evidence>
<accession>A0AAI9E8L7</accession>
<sequence length="455" mass="51193">MDDTTSPTPAQEESLSAYRARLKGQQQAKPLIEQVSNQWKSDKADPYGTDEEFQEIGFCDLDEEGSCANVSRDIVASRRFRRMIAYALLFGVALYYLWSRYVQPPLDDEWAYKEGFVSQKNGTYGIAQGGDLDADLVRIKDLDNHLLPGGPHDPDGKRRLVFVGDVHGCKKELIELLEEVGFREETDHLVLTGDVISKGPDNVGVLDELIRLNATSVRGNHEDRILHVAENLDLTATDVPSEQSTSKGFSKDAAIYRQLKPHHVRYLRDMPLMLHISSLPQALTPTKKDSSPIAEHMLVVHAGLVPGVRLSKQDPYFVMNMRSINRRTHVPSAQREGKNAKPWYDLWGWYNKRIFKRLSTDNFHITLDEQSEALGASGSDYWPSTLWKNFFGSRKSHLKPQVVVYGHDSKSGLQINRFSKGLDSGCVGGGKLTAMTLDAKGRTRFFHVGCDNYRG</sequence>
<dbReference type="InterPro" id="IPR029052">
    <property type="entry name" value="Metallo-depent_PP-like"/>
</dbReference>
<evidence type="ECO:0000256" key="1">
    <source>
        <dbReference type="SAM" id="Phobius"/>
    </source>
</evidence>
<feature type="transmembrane region" description="Helical" evidence="1">
    <location>
        <begin position="80"/>
        <end position="98"/>
    </location>
</feature>
<dbReference type="GO" id="GO:0016791">
    <property type="term" value="F:phosphatase activity"/>
    <property type="evidence" value="ECO:0007669"/>
    <property type="project" value="TreeGrafter"/>
</dbReference>
<dbReference type="InterPro" id="IPR004843">
    <property type="entry name" value="Calcineurin-like_PHP"/>
</dbReference>
<reference evidence="3" key="1">
    <citation type="submission" date="2023-11" db="EMBL/GenBank/DDBJ databases">
        <authorList>
            <person name="Alioto T."/>
            <person name="Alioto T."/>
            <person name="Gomez Garrido J."/>
        </authorList>
    </citation>
    <scope>NUCLEOTIDE SEQUENCE</scope>
</reference>
<organism evidence="3 4">
    <name type="scientific">Lecanosticta acicola</name>
    <dbReference type="NCBI Taxonomy" id="111012"/>
    <lineage>
        <taxon>Eukaryota</taxon>
        <taxon>Fungi</taxon>
        <taxon>Dikarya</taxon>
        <taxon>Ascomycota</taxon>
        <taxon>Pezizomycotina</taxon>
        <taxon>Dothideomycetes</taxon>
        <taxon>Dothideomycetidae</taxon>
        <taxon>Mycosphaerellales</taxon>
        <taxon>Mycosphaerellaceae</taxon>
        <taxon>Lecanosticta</taxon>
    </lineage>
</organism>
<name>A0AAI9E8L7_9PEZI</name>
<keyword evidence="1" id="KW-0472">Membrane</keyword>
<dbReference type="Gene3D" id="3.60.21.10">
    <property type="match status" value="1"/>
</dbReference>
<keyword evidence="1" id="KW-1133">Transmembrane helix</keyword>
<evidence type="ECO:0000313" key="3">
    <source>
        <dbReference type="EMBL" id="CAK3880706.1"/>
    </source>
</evidence>
<keyword evidence="1" id="KW-0812">Transmembrane</keyword>
<dbReference type="GO" id="GO:0000298">
    <property type="term" value="F:endopolyphosphatase activity"/>
    <property type="evidence" value="ECO:0007669"/>
    <property type="project" value="TreeGrafter"/>
</dbReference>
<feature type="domain" description="Calcineurin-like phosphoesterase" evidence="2">
    <location>
        <begin position="159"/>
        <end position="408"/>
    </location>
</feature>
<dbReference type="PANTHER" id="PTHR42850:SF4">
    <property type="entry name" value="ZINC-DEPENDENT ENDOPOLYPHOSPHATASE"/>
    <property type="match status" value="1"/>
</dbReference>
<dbReference type="GO" id="GO:0006798">
    <property type="term" value="P:polyphosphate catabolic process"/>
    <property type="evidence" value="ECO:0007669"/>
    <property type="project" value="TreeGrafter"/>
</dbReference>